<dbReference type="InterPro" id="IPR000462">
    <property type="entry name" value="CDP-OH_P_trans"/>
</dbReference>
<evidence type="ECO:0000256" key="3">
    <source>
        <dbReference type="ARBA" id="ARBA00022679"/>
    </source>
</evidence>
<dbReference type="EMBL" id="ML996576">
    <property type="protein sequence ID" value="KAF2756184.1"/>
    <property type="molecule type" value="Genomic_DNA"/>
</dbReference>
<keyword evidence="4 12" id="KW-0812">Transmembrane</keyword>
<dbReference type="PROSITE" id="PS00379">
    <property type="entry name" value="CDP_ALCOHOL_P_TRANSF"/>
    <property type="match status" value="1"/>
</dbReference>
<feature type="transmembrane region" description="Helical" evidence="12">
    <location>
        <begin position="187"/>
        <end position="213"/>
    </location>
</feature>
<dbReference type="GeneID" id="54485464"/>
<dbReference type="PANTHER" id="PTHR14269:SF60">
    <property type="entry name" value="CARDIOLIPIN SYNTHASE (CMP-FORMING)"/>
    <property type="match status" value="1"/>
</dbReference>
<evidence type="ECO:0000256" key="4">
    <source>
        <dbReference type="ARBA" id="ARBA00022692"/>
    </source>
</evidence>
<keyword evidence="5 12" id="KW-1133">Transmembrane helix</keyword>
<dbReference type="GO" id="GO:0032049">
    <property type="term" value="P:cardiolipin biosynthetic process"/>
    <property type="evidence" value="ECO:0007669"/>
    <property type="project" value="TreeGrafter"/>
</dbReference>
<evidence type="ECO:0000256" key="2">
    <source>
        <dbReference type="ARBA" id="ARBA00022516"/>
    </source>
</evidence>
<dbReference type="GO" id="GO:0043337">
    <property type="term" value="F:cardiolipin synthase (CMP-forming)"/>
    <property type="evidence" value="ECO:0007669"/>
    <property type="project" value="TreeGrafter"/>
</dbReference>
<feature type="transmembrane region" description="Helical" evidence="12">
    <location>
        <begin position="351"/>
        <end position="371"/>
    </location>
</feature>
<keyword evidence="14" id="KW-1185">Reference proteome</keyword>
<dbReference type="AlphaFoldDB" id="A0A6A6W2E2"/>
<dbReference type="InterPro" id="IPR048254">
    <property type="entry name" value="CDP_ALCOHOL_P_TRANSF_CS"/>
</dbReference>
<accession>A0A6A6W2E2</accession>
<keyword evidence="2" id="KW-0444">Lipid biosynthesis</keyword>
<evidence type="ECO:0000256" key="7">
    <source>
        <dbReference type="ARBA" id="ARBA00023136"/>
    </source>
</evidence>
<dbReference type="GO" id="GO:0005739">
    <property type="term" value="C:mitochondrion"/>
    <property type="evidence" value="ECO:0007669"/>
    <property type="project" value="TreeGrafter"/>
</dbReference>
<dbReference type="RefSeq" id="XP_033598635.1">
    <property type="nucleotide sequence ID" value="XM_033744410.1"/>
</dbReference>
<dbReference type="InterPro" id="IPR043130">
    <property type="entry name" value="CDP-OH_PTrfase_TM_dom"/>
</dbReference>
<keyword evidence="7 12" id="KW-0472">Membrane</keyword>
<evidence type="ECO:0000256" key="9">
    <source>
        <dbReference type="ARBA" id="ARBA00023264"/>
    </source>
</evidence>
<keyword evidence="3 10" id="KW-0808">Transferase</keyword>
<dbReference type="InterPro" id="IPR050324">
    <property type="entry name" value="CDP-alcohol_PTase-I"/>
</dbReference>
<dbReference type="PANTHER" id="PTHR14269">
    <property type="entry name" value="CDP-DIACYLGLYCEROL--GLYCEROL-3-PHOSPHATE 3-PHOSPHATIDYLTRANSFERASE-RELATED"/>
    <property type="match status" value="1"/>
</dbReference>
<keyword evidence="9" id="KW-1208">Phospholipid metabolism</keyword>
<evidence type="ECO:0000256" key="11">
    <source>
        <dbReference type="SAM" id="MobiDB-lite"/>
    </source>
</evidence>
<dbReference type="OrthoDB" id="10020554at2759"/>
<keyword evidence="8" id="KW-0594">Phospholipid biosynthesis</keyword>
<organism evidence="13 14">
    <name type="scientific">Pseudovirgaria hyperparasitica</name>
    <dbReference type="NCBI Taxonomy" id="470096"/>
    <lineage>
        <taxon>Eukaryota</taxon>
        <taxon>Fungi</taxon>
        <taxon>Dikarya</taxon>
        <taxon>Ascomycota</taxon>
        <taxon>Pezizomycotina</taxon>
        <taxon>Dothideomycetes</taxon>
        <taxon>Dothideomycetes incertae sedis</taxon>
        <taxon>Acrospermales</taxon>
        <taxon>Acrospermaceae</taxon>
        <taxon>Pseudovirgaria</taxon>
    </lineage>
</organism>
<evidence type="ECO:0000256" key="8">
    <source>
        <dbReference type="ARBA" id="ARBA00023209"/>
    </source>
</evidence>
<feature type="transmembrane region" description="Helical" evidence="12">
    <location>
        <begin position="311"/>
        <end position="330"/>
    </location>
</feature>
<evidence type="ECO:0000313" key="14">
    <source>
        <dbReference type="Proteomes" id="UP000799437"/>
    </source>
</evidence>
<dbReference type="FunFam" id="1.20.120.1760:FF:000017">
    <property type="entry name" value="Phosphatidyl synthase"/>
    <property type="match status" value="1"/>
</dbReference>
<evidence type="ECO:0000256" key="6">
    <source>
        <dbReference type="ARBA" id="ARBA00023098"/>
    </source>
</evidence>
<feature type="transmembrane region" description="Helical" evidence="12">
    <location>
        <begin position="280"/>
        <end position="299"/>
    </location>
</feature>
<gene>
    <name evidence="13" type="ORF">EJ05DRAFT_478204</name>
</gene>
<dbReference type="Gene3D" id="1.20.120.1760">
    <property type="match status" value="1"/>
</dbReference>
<evidence type="ECO:0000256" key="10">
    <source>
        <dbReference type="RuleBase" id="RU003750"/>
    </source>
</evidence>
<evidence type="ECO:0000256" key="12">
    <source>
        <dbReference type="SAM" id="Phobius"/>
    </source>
</evidence>
<proteinExistence type="inferred from homology"/>
<protein>
    <submittedName>
        <fullName evidence="13">Uncharacterized protein</fullName>
    </submittedName>
</protein>
<dbReference type="Proteomes" id="UP000799437">
    <property type="component" value="Unassembled WGS sequence"/>
</dbReference>
<evidence type="ECO:0000256" key="5">
    <source>
        <dbReference type="ARBA" id="ARBA00022989"/>
    </source>
</evidence>
<feature type="region of interest" description="Disordered" evidence="11">
    <location>
        <begin position="86"/>
        <end position="105"/>
    </location>
</feature>
<sequence>MSLFLHSARPLRASFLARPPVNTSPKTWLSKFVSPFGTSSILAYERLHSSLQTQRLLNQNKIERWRPQCVALGSLCIRRAYAANHDNNSDTQKPHPPPSPPSKTPITKKLAALTSHEQIYNVPNILTFTRLLAAPACGYLILTSQPLPALCLFLYAGITDLLDGYIARKYSLSTVVGSVIDPMADKLLMTIVVTTLAMNGGMPAALAVCILGRDVSLAVAALYYRGASLPAPKTIARYWDFSLPSAQVHPTTLSKYNTFLQLLLIGWHMVLPLMPAPPALLAPLLGSLAGVLQGVGMAGGGAGSWDAFTRVFQVGVAGTTLWSGMSYAFLKDAVTILGTDERLKERQGRRGRAIIGVTYAGFIAVAGWLVLNAEGNGEREEDHKEGAGEI</sequence>
<name>A0A6A6W2E2_9PEZI</name>
<evidence type="ECO:0000313" key="13">
    <source>
        <dbReference type="EMBL" id="KAF2756184.1"/>
    </source>
</evidence>
<dbReference type="GO" id="GO:0016020">
    <property type="term" value="C:membrane"/>
    <property type="evidence" value="ECO:0007669"/>
    <property type="project" value="UniProtKB-SubCell"/>
</dbReference>
<dbReference type="Pfam" id="PF01066">
    <property type="entry name" value="CDP-OH_P_transf"/>
    <property type="match status" value="1"/>
</dbReference>
<feature type="compositionally biased region" description="Pro residues" evidence="11">
    <location>
        <begin position="94"/>
        <end position="103"/>
    </location>
</feature>
<evidence type="ECO:0000256" key="1">
    <source>
        <dbReference type="ARBA" id="ARBA00004141"/>
    </source>
</evidence>
<keyword evidence="6" id="KW-0443">Lipid metabolism</keyword>
<comment type="subcellular location">
    <subcellularLocation>
        <location evidence="1">Membrane</location>
        <topology evidence="1">Multi-pass membrane protein</topology>
    </subcellularLocation>
</comment>
<comment type="similarity">
    <text evidence="10">Belongs to the CDP-alcohol phosphatidyltransferase class-I family.</text>
</comment>
<reference evidence="13" key="1">
    <citation type="journal article" date="2020" name="Stud. Mycol.">
        <title>101 Dothideomycetes genomes: a test case for predicting lifestyles and emergence of pathogens.</title>
        <authorList>
            <person name="Haridas S."/>
            <person name="Albert R."/>
            <person name="Binder M."/>
            <person name="Bloem J."/>
            <person name="Labutti K."/>
            <person name="Salamov A."/>
            <person name="Andreopoulos B."/>
            <person name="Baker S."/>
            <person name="Barry K."/>
            <person name="Bills G."/>
            <person name="Bluhm B."/>
            <person name="Cannon C."/>
            <person name="Castanera R."/>
            <person name="Culley D."/>
            <person name="Daum C."/>
            <person name="Ezra D."/>
            <person name="Gonzalez J."/>
            <person name="Henrissat B."/>
            <person name="Kuo A."/>
            <person name="Liang C."/>
            <person name="Lipzen A."/>
            <person name="Lutzoni F."/>
            <person name="Magnuson J."/>
            <person name="Mondo S."/>
            <person name="Nolan M."/>
            <person name="Ohm R."/>
            <person name="Pangilinan J."/>
            <person name="Park H.-J."/>
            <person name="Ramirez L."/>
            <person name="Alfaro M."/>
            <person name="Sun H."/>
            <person name="Tritt A."/>
            <person name="Yoshinaga Y."/>
            <person name="Zwiers L.-H."/>
            <person name="Turgeon B."/>
            <person name="Goodwin S."/>
            <person name="Spatafora J."/>
            <person name="Crous P."/>
            <person name="Grigoriev I."/>
        </authorList>
    </citation>
    <scope>NUCLEOTIDE SEQUENCE</scope>
    <source>
        <strain evidence="13">CBS 121739</strain>
    </source>
</reference>